<organism evidence="1 2">
    <name type="scientific">Lithospermum erythrorhizon</name>
    <name type="common">Purple gromwell</name>
    <name type="synonym">Lithospermum officinale var. erythrorhizon</name>
    <dbReference type="NCBI Taxonomy" id="34254"/>
    <lineage>
        <taxon>Eukaryota</taxon>
        <taxon>Viridiplantae</taxon>
        <taxon>Streptophyta</taxon>
        <taxon>Embryophyta</taxon>
        <taxon>Tracheophyta</taxon>
        <taxon>Spermatophyta</taxon>
        <taxon>Magnoliopsida</taxon>
        <taxon>eudicotyledons</taxon>
        <taxon>Gunneridae</taxon>
        <taxon>Pentapetalae</taxon>
        <taxon>asterids</taxon>
        <taxon>lamiids</taxon>
        <taxon>Boraginales</taxon>
        <taxon>Boraginaceae</taxon>
        <taxon>Boraginoideae</taxon>
        <taxon>Lithospermeae</taxon>
        <taxon>Lithospermum</taxon>
    </lineage>
</organism>
<dbReference type="Proteomes" id="UP001454036">
    <property type="component" value="Unassembled WGS sequence"/>
</dbReference>
<gene>
    <name evidence="1" type="ORF">LIER_40185</name>
</gene>
<dbReference type="EMBL" id="BAABME010022698">
    <property type="protein sequence ID" value="GAA0166397.1"/>
    <property type="molecule type" value="Genomic_DNA"/>
</dbReference>
<comment type="caution">
    <text evidence="1">The sequence shown here is derived from an EMBL/GenBank/DDBJ whole genome shotgun (WGS) entry which is preliminary data.</text>
</comment>
<dbReference type="AlphaFoldDB" id="A0AAV3QTU2"/>
<name>A0AAV3QTU2_LITER</name>
<proteinExistence type="predicted"/>
<sequence>MIMYVMMKLTMRAKRVNEEQLRASYYNEVKLEVTMRAILKENLRCHREVLFLEPNEHYLANMRFESILLVSSSKGSVVPEFLQLSANLEGKHRLALNCALLSSDRVFNSEITSLSAA</sequence>
<protein>
    <submittedName>
        <fullName evidence="1">Uncharacterized protein</fullName>
    </submittedName>
</protein>
<accession>A0AAV3QTU2</accession>
<reference evidence="1 2" key="1">
    <citation type="submission" date="2024-01" db="EMBL/GenBank/DDBJ databases">
        <title>The complete chloroplast genome sequence of Lithospermum erythrorhizon: insights into the phylogenetic relationship among Boraginaceae species and the maternal lineages of purple gromwells.</title>
        <authorList>
            <person name="Okada T."/>
            <person name="Watanabe K."/>
        </authorList>
    </citation>
    <scope>NUCLEOTIDE SEQUENCE [LARGE SCALE GENOMIC DNA]</scope>
</reference>
<keyword evidence="2" id="KW-1185">Reference proteome</keyword>
<evidence type="ECO:0000313" key="1">
    <source>
        <dbReference type="EMBL" id="GAA0166397.1"/>
    </source>
</evidence>
<evidence type="ECO:0000313" key="2">
    <source>
        <dbReference type="Proteomes" id="UP001454036"/>
    </source>
</evidence>